<accession>A0ABW3UVT7</accession>
<sequence length="98" mass="11826">LMGWMGYFRLASAKNHCKRFDQWVRRRLRMCLWKQWKRVKTRIRELRALGVPEWAVLKMANSRRGAWEMSRNTNNALPTSHWESKGLKSLLSRYSELC</sequence>
<keyword evidence="3" id="KW-1185">Reference proteome</keyword>
<dbReference type="RefSeq" id="WP_345595295.1">
    <property type="nucleotide sequence ID" value="NZ_BAABJG010000056.1"/>
</dbReference>
<comment type="caution">
    <text evidence="2">The sequence shown here is derived from an EMBL/GenBank/DDBJ whole genome shotgun (WGS) entry which is preliminary data.</text>
</comment>
<dbReference type="Pfam" id="PF08388">
    <property type="entry name" value="GIIM"/>
    <property type="match status" value="1"/>
</dbReference>
<proteinExistence type="predicted"/>
<dbReference type="InterPro" id="IPR013597">
    <property type="entry name" value="Mat_intron_G2"/>
</dbReference>
<evidence type="ECO:0000313" key="2">
    <source>
        <dbReference type="EMBL" id="MFD1224818.1"/>
    </source>
</evidence>
<reference evidence="3" key="1">
    <citation type="journal article" date="2019" name="Int. J. Syst. Evol. Microbiol.">
        <title>The Global Catalogue of Microorganisms (GCM) 10K type strain sequencing project: providing services to taxonomists for standard genome sequencing and annotation.</title>
        <authorList>
            <consortium name="The Broad Institute Genomics Platform"/>
            <consortium name="The Broad Institute Genome Sequencing Center for Infectious Disease"/>
            <person name="Wu L."/>
            <person name="Ma J."/>
        </authorList>
    </citation>
    <scope>NUCLEOTIDE SEQUENCE [LARGE SCALE GENOMIC DNA]</scope>
    <source>
        <strain evidence="3">CCUG 53270</strain>
    </source>
</reference>
<dbReference type="Proteomes" id="UP001597180">
    <property type="component" value="Unassembled WGS sequence"/>
</dbReference>
<gene>
    <name evidence="2" type="ORF">ACFQ4B_32385</name>
</gene>
<evidence type="ECO:0000313" key="3">
    <source>
        <dbReference type="Proteomes" id="UP001597180"/>
    </source>
</evidence>
<feature type="non-terminal residue" evidence="2">
    <location>
        <position position="1"/>
    </location>
</feature>
<evidence type="ECO:0000259" key="1">
    <source>
        <dbReference type="Pfam" id="PF08388"/>
    </source>
</evidence>
<feature type="domain" description="Group II intron maturase-specific" evidence="1">
    <location>
        <begin position="1"/>
        <end position="47"/>
    </location>
</feature>
<dbReference type="EMBL" id="JBHTLU010000049">
    <property type="protein sequence ID" value="MFD1224818.1"/>
    <property type="molecule type" value="Genomic_DNA"/>
</dbReference>
<protein>
    <submittedName>
        <fullName evidence="2">Group II intron maturase-specific domain-containing protein</fullName>
    </submittedName>
</protein>
<organism evidence="2 3">
    <name type="scientific">Paenibacillus vulneris</name>
    <dbReference type="NCBI Taxonomy" id="1133364"/>
    <lineage>
        <taxon>Bacteria</taxon>
        <taxon>Bacillati</taxon>
        <taxon>Bacillota</taxon>
        <taxon>Bacilli</taxon>
        <taxon>Bacillales</taxon>
        <taxon>Paenibacillaceae</taxon>
        <taxon>Paenibacillus</taxon>
    </lineage>
</organism>
<name>A0ABW3UVT7_9BACL</name>